<sequence length="69" mass="7573">MCGDVDYQFQEWLSCPSCDGSGEVSILAHDADVVLECYDCGAVSEYEIGQDVPVSDVDSTEFDWTTPEN</sequence>
<dbReference type="Proteomes" id="UP000728647">
    <property type="component" value="Unassembled WGS sequence"/>
</dbReference>
<dbReference type="Proteomes" id="UP001016761">
    <property type="component" value="Unassembled WGS sequence"/>
</dbReference>
<name>A0A8J8GQZ4_9EURY</name>
<evidence type="ECO:0000313" key="3">
    <source>
        <dbReference type="Proteomes" id="UP000728647"/>
    </source>
</evidence>
<dbReference type="RefSeq" id="WP_174678789.1">
    <property type="nucleotide sequence ID" value="NZ_JABUQZ010000001.1"/>
</dbReference>
<evidence type="ECO:0000313" key="2">
    <source>
        <dbReference type="EMBL" id="NUC72234.1"/>
    </source>
</evidence>
<dbReference type="EMBL" id="JABUQZ010000001">
    <property type="protein sequence ID" value="NUC72234.1"/>
    <property type="molecule type" value="Genomic_DNA"/>
</dbReference>
<accession>A0A8J8GQZ4</accession>
<protein>
    <submittedName>
        <fullName evidence="1">Uncharacterized protein</fullName>
    </submittedName>
</protein>
<reference evidence="1 4" key="1">
    <citation type="submission" date="2020-06" db="EMBL/GenBank/DDBJ databases">
        <title>Haloterrigena sp. nov., an extremely halophilic archaeon isolated from a saline sediment.</title>
        <authorList>
            <person name="Liu B.-B."/>
        </authorList>
    </citation>
    <scope>NUCLEOTIDE SEQUENCE</scope>
    <source>
        <strain evidence="1">SYSU A121-1</strain>
        <strain evidence="2 4">SYSU A558-1</strain>
    </source>
</reference>
<keyword evidence="4" id="KW-1185">Reference proteome</keyword>
<organism evidence="1 3">
    <name type="scientific">Haloterrigena gelatinilytica</name>
    <dbReference type="NCBI Taxonomy" id="2741724"/>
    <lineage>
        <taxon>Archaea</taxon>
        <taxon>Methanobacteriati</taxon>
        <taxon>Methanobacteriota</taxon>
        <taxon>Stenosarchaea group</taxon>
        <taxon>Halobacteria</taxon>
        <taxon>Halobacteriales</taxon>
        <taxon>Natrialbaceae</taxon>
        <taxon>Haloterrigena</taxon>
    </lineage>
</organism>
<dbReference type="EMBL" id="JABURA010000001">
    <property type="protein sequence ID" value="NUB91940.1"/>
    <property type="molecule type" value="Genomic_DNA"/>
</dbReference>
<gene>
    <name evidence="1" type="ORF">HT576_13045</name>
    <name evidence="2" type="ORF">HTZ84_07905</name>
</gene>
<comment type="caution">
    <text evidence="1">The sequence shown here is derived from an EMBL/GenBank/DDBJ whole genome shotgun (WGS) entry which is preliminary data.</text>
</comment>
<proteinExistence type="predicted"/>
<dbReference type="OrthoDB" id="191918at2157"/>
<dbReference type="AlphaFoldDB" id="A0A8J8GQZ4"/>
<evidence type="ECO:0000313" key="1">
    <source>
        <dbReference type="EMBL" id="NUB91940.1"/>
    </source>
</evidence>
<evidence type="ECO:0000313" key="4">
    <source>
        <dbReference type="Proteomes" id="UP001016761"/>
    </source>
</evidence>